<dbReference type="InterPro" id="IPR011577">
    <property type="entry name" value="Cyt_b561_bac/Ni-Hgenase"/>
</dbReference>
<dbReference type="PANTHER" id="PTHR30529">
    <property type="entry name" value="CYTOCHROME B561"/>
    <property type="match status" value="1"/>
</dbReference>
<dbReference type="OrthoDB" id="8156287at2"/>
<keyword evidence="3" id="KW-0813">Transport</keyword>
<dbReference type="GO" id="GO:0009055">
    <property type="term" value="F:electron transfer activity"/>
    <property type="evidence" value="ECO:0007669"/>
    <property type="project" value="InterPro"/>
</dbReference>
<dbReference type="RefSeq" id="WP_121096202.1">
    <property type="nucleotide sequence ID" value="NZ_UIHC01000038.1"/>
</dbReference>
<evidence type="ECO:0000256" key="4">
    <source>
        <dbReference type="ARBA" id="ARBA00022475"/>
    </source>
</evidence>
<evidence type="ECO:0000256" key="13">
    <source>
        <dbReference type="SAM" id="Phobius"/>
    </source>
</evidence>
<dbReference type="GO" id="GO:0005886">
    <property type="term" value="C:plasma membrane"/>
    <property type="evidence" value="ECO:0007669"/>
    <property type="project" value="UniProtKB-SubCell"/>
</dbReference>
<reference evidence="16" key="1">
    <citation type="submission" date="2018-08" db="EMBL/GenBank/DDBJ databases">
        <authorList>
            <person name="Rodrigo-Torres L."/>
            <person name="Arahal R. D."/>
            <person name="Lucena T."/>
        </authorList>
    </citation>
    <scope>NUCLEOTIDE SEQUENCE [LARGE SCALE GENOMIC DNA]</scope>
    <source>
        <strain evidence="16">CECT 7235</strain>
    </source>
</reference>
<keyword evidence="4" id="KW-1003">Cell membrane</keyword>
<evidence type="ECO:0000313" key="16">
    <source>
        <dbReference type="Proteomes" id="UP000272908"/>
    </source>
</evidence>
<accession>A0A3B0MQ32</accession>
<dbReference type="AlphaFoldDB" id="A0A3B0MQ32"/>
<protein>
    <submittedName>
        <fullName evidence="15">Cytochrome b561</fullName>
    </submittedName>
</protein>
<keyword evidence="5" id="KW-0349">Heme</keyword>
<sequence>MSLKSTQARYGTIAMAFHWLTAIAILGLMVTGQLMDGLQDAARQITILQWHVPLGLAVLALTLARIGWWIFADSYPAHLSTGWQAVAAKAGHAALYALLLVMTLSGVAMMALSGAGETVFFGSATPLPDFGDYLPRIPHGLGSKLMLALVVLHIAAAIWHQRFKRDGAMTRILPARE</sequence>
<dbReference type="PANTHER" id="PTHR30529:SF7">
    <property type="entry name" value="CYTOCHROME B561 BACTERIAL_NI-HYDROGENASE DOMAIN-CONTAINING PROTEIN"/>
    <property type="match status" value="1"/>
</dbReference>
<feature type="domain" description="Cytochrome b561 bacterial/Ni-hydrogenase" evidence="14">
    <location>
        <begin position="9"/>
        <end position="174"/>
    </location>
</feature>
<evidence type="ECO:0000256" key="7">
    <source>
        <dbReference type="ARBA" id="ARBA00022723"/>
    </source>
</evidence>
<dbReference type="EMBL" id="UIHC01000038">
    <property type="protein sequence ID" value="SUZ33117.1"/>
    <property type="molecule type" value="Genomic_DNA"/>
</dbReference>
<evidence type="ECO:0000256" key="5">
    <source>
        <dbReference type="ARBA" id="ARBA00022617"/>
    </source>
</evidence>
<evidence type="ECO:0000256" key="2">
    <source>
        <dbReference type="ARBA" id="ARBA00004651"/>
    </source>
</evidence>
<keyword evidence="8" id="KW-0249">Electron transport</keyword>
<evidence type="ECO:0000259" key="14">
    <source>
        <dbReference type="Pfam" id="PF01292"/>
    </source>
</evidence>
<dbReference type="Pfam" id="PF01292">
    <property type="entry name" value="Ni_hydr_CYTB"/>
    <property type="match status" value="1"/>
</dbReference>
<keyword evidence="7" id="KW-0479">Metal-binding</keyword>
<evidence type="ECO:0000256" key="8">
    <source>
        <dbReference type="ARBA" id="ARBA00022982"/>
    </source>
</evidence>
<evidence type="ECO:0000313" key="15">
    <source>
        <dbReference type="EMBL" id="SUZ33117.1"/>
    </source>
</evidence>
<evidence type="ECO:0000256" key="10">
    <source>
        <dbReference type="ARBA" id="ARBA00023004"/>
    </source>
</evidence>
<gene>
    <name evidence="15" type="primary">yceJ_2</name>
    <name evidence="15" type="ORF">ROE7235_02885</name>
</gene>
<comment type="similarity">
    <text evidence="12">Belongs to the cytochrome b561 family.</text>
</comment>
<keyword evidence="16" id="KW-1185">Reference proteome</keyword>
<dbReference type="SUPFAM" id="SSF81342">
    <property type="entry name" value="Transmembrane di-heme cytochromes"/>
    <property type="match status" value="1"/>
</dbReference>
<dbReference type="InterPro" id="IPR052168">
    <property type="entry name" value="Cytochrome_b561_oxidase"/>
</dbReference>
<feature type="transmembrane region" description="Helical" evidence="13">
    <location>
        <begin position="50"/>
        <end position="72"/>
    </location>
</feature>
<evidence type="ECO:0000256" key="6">
    <source>
        <dbReference type="ARBA" id="ARBA00022692"/>
    </source>
</evidence>
<evidence type="ECO:0000256" key="1">
    <source>
        <dbReference type="ARBA" id="ARBA00001970"/>
    </source>
</evidence>
<keyword evidence="10" id="KW-0408">Iron</keyword>
<dbReference type="InterPro" id="IPR016174">
    <property type="entry name" value="Di-haem_cyt_TM"/>
</dbReference>
<dbReference type="Proteomes" id="UP000272908">
    <property type="component" value="Unassembled WGS sequence"/>
</dbReference>
<feature type="transmembrane region" description="Helical" evidence="13">
    <location>
        <begin position="93"/>
        <end position="121"/>
    </location>
</feature>
<evidence type="ECO:0000256" key="12">
    <source>
        <dbReference type="ARBA" id="ARBA00037975"/>
    </source>
</evidence>
<comment type="cofactor">
    <cofactor evidence="1">
        <name>heme b</name>
        <dbReference type="ChEBI" id="CHEBI:60344"/>
    </cofactor>
</comment>
<evidence type="ECO:0000256" key="11">
    <source>
        <dbReference type="ARBA" id="ARBA00023136"/>
    </source>
</evidence>
<proteinExistence type="inferred from homology"/>
<evidence type="ECO:0000256" key="3">
    <source>
        <dbReference type="ARBA" id="ARBA00022448"/>
    </source>
</evidence>
<keyword evidence="11 13" id="KW-0472">Membrane</keyword>
<keyword evidence="6 13" id="KW-0812">Transmembrane</keyword>
<evidence type="ECO:0000256" key="9">
    <source>
        <dbReference type="ARBA" id="ARBA00022989"/>
    </source>
</evidence>
<dbReference type="GO" id="GO:0020037">
    <property type="term" value="F:heme binding"/>
    <property type="evidence" value="ECO:0007669"/>
    <property type="project" value="TreeGrafter"/>
</dbReference>
<dbReference type="GO" id="GO:0046872">
    <property type="term" value="F:metal ion binding"/>
    <property type="evidence" value="ECO:0007669"/>
    <property type="project" value="UniProtKB-KW"/>
</dbReference>
<feature type="transmembrane region" description="Helical" evidence="13">
    <location>
        <begin position="12"/>
        <end position="30"/>
    </location>
</feature>
<dbReference type="Gene3D" id="1.20.950.20">
    <property type="entry name" value="Transmembrane di-heme cytochromes, Chain C"/>
    <property type="match status" value="2"/>
</dbReference>
<feature type="transmembrane region" description="Helical" evidence="13">
    <location>
        <begin position="141"/>
        <end position="159"/>
    </location>
</feature>
<keyword evidence="9 13" id="KW-1133">Transmembrane helix</keyword>
<comment type="subcellular location">
    <subcellularLocation>
        <location evidence="2">Cell membrane</location>
        <topology evidence="2">Multi-pass membrane protein</topology>
    </subcellularLocation>
</comment>
<name>A0A3B0MQ32_9RHOB</name>
<organism evidence="15 16">
    <name type="scientific">Roseinatronobacter ekhonensis</name>
    <dbReference type="NCBI Taxonomy" id="254356"/>
    <lineage>
        <taxon>Bacteria</taxon>
        <taxon>Pseudomonadati</taxon>
        <taxon>Pseudomonadota</taxon>
        <taxon>Alphaproteobacteria</taxon>
        <taxon>Rhodobacterales</taxon>
        <taxon>Paracoccaceae</taxon>
        <taxon>Roseinatronobacter</taxon>
    </lineage>
</organism>
<dbReference type="GO" id="GO:0022904">
    <property type="term" value="P:respiratory electron transport chain"/>
    <property type="evidence" value="ECO:0007669"/>
    <property type="project" value="InterPro"/>
</dbReference>